<accession>A0ABT8KZ87</accession>
<sequence>MKRREAIRKTTWILKSAVFGPGLVSALYGCQQKVSDSDDLAVLNSQQHNLAKFIADTILPRTDTPSASDALVPQFLDLLLKDVFDEEVKEHFIAGLNQFEVDCKSSTGKSFTQLDQQARNEYLDLIDREVMAKAYDKHIPFYFTFKQLTITIYFSSERGVKQNLNYMPIPGAFQGDISLDPSDKIMLGNQMSSHEPKQHL</sequence>
<keyword evidence="1" id="KW-0560">Oxidoreductase</keyword>
<keyword evidence="2" id="KW-1185">Reference proteome</keyword>
<organism evidence="1 2">
    <name type="scientific">Agaribacillus aureus</name>
    <dbReference type="NCBI Taxonomy" id="3051825"/>
    <lineage>
        <taxon>Bacteria</taxon>
        <taxon>Pseudomonadati</taxon>
        <taxon>Bacteroidota</taxon>
        <taxon>Cytophagia</taxon>
        <taxon>Cytophagales</taxon>
        <taxon>Splendidivirgaceae</taxon>
        <taxon>Agaribacillus</taxon>
    </lineage>
</organism>
<dbReference type="InterPro" id="IPR027056">
    <property type="entry name" value="Gluconate_2DH_su3"/>
</dbReference>
<comment type="caution">
    <text evidence="1">The sequence shown here is derived from an EMBL/GenBank/DDBJ whole genome shotgun (WGS) entry which is preliminary data.</text>
</comment>
<proteinExistence type="predicted"/>
<dbReference type="EMBL" id="JAUJEB010000001">
    <property type="protein sequence ID" value="MDN5210805.1"/>
    <property type="molecule type" value="Genomic_DNA"/>
</dbReference>
<gene>
    <name evidence="1" type="ORF">QQ020_02060</name>
</gene>
<dbReference type="PROSITE" id="PS51257">
    <property type="entry name" value="PROKAR_LIPOPROTEIN"/>
    <property type="match status" value="1"/>
</dbReference>
<dbReference type="Proteomes" id="UP001172083">
    <property type="component" value="Unassembled WGS sequence"/>
</dbReference>
<evidence type="ECO:0000313" key="2">
    <source>
        <dbReference type="Proteomes" id="UP001172083"/>
    </source>
</evidence>
<evidence type="ECO:0000313" key="1">
    <source>
        <dbReference type="EMBL" id="MDN5210805.1"/>
    </source>
</evidence>
<dbReference type="Pfam" id="PF13618">
    <property type="entry name" value="Gluconate_2-dh3"/>
    <property type="match status" value="1"/>
</dbReference>
<dbReference type="GO" id="GO:0016491">
    <property type="term" value="F:oxidoreductase activity"/>
    <property type="evidence" value="ECO:0007669"/>
    <property type="project" value="UniProtKB-KW"/>
</dbReference>
<dbReference type="RefSeq" id="WP_346756145.1">
    <property type="nucleotide sequence ID" value="NZ_JAUJEB010000001.1"/>
</dbReference>
<name>A0ABT8KZ87_9BACT</name>
<reference evidence="1" key="1">
    <citation type="submission" date="2023-06" db="EMBL/GenBank/DDBJ databases">
        <title>Genomic of Agaribacillus aureum.</title>
        <authorList>
            <person name="Wang G."/>
        </authorList>
    </citation>
    <scope>NUCLEOTIDE SEQUENCE</scope>
    <source>
        <strain evidence="1">BMA12</strain>
    </source>
</reference>
<dbReference type="EC" id="1.-.-.-" evidence="1"/>
<protein>
    <submittedName>
        <fullName evidence="1">Gluconate 2-dehydrogenase subunit 3 family protein</fullName>
        <ecNumber evidence="1">1.-.-.-</ecNumber>
    </submittedName>
</protein>